<evidence type="ECO:0000256" key="1">
    <source>
        <dbReference type="SAM" id="MobiDB-lite"/>
    </source>
</evidence>
<dbReference type="Proteomes" id="UP000518752">
    <property type="component" value="Unassembled WGS sequence"/>
</dbReference>
<evidence type="ECO:0000313" key="3">
    <source>
        <dbReference type="Proteomes" id="UP000518752"/>
    </source>
</evidence>
<organism evidence="2 3">
    <name type="scientific">Collybiopsis confluens</name>
    <dbReference type="NCBI Taxonomy" id="2823264"/>
    <lineage>
        <taxon>Eukaryota</taxon>
        <taxon>Fungi</taxon>
        <taxon>Dikarya</taxon>
        <taxon>Basidiomycota</taxon>
        <taxon>Agaricomycotina</taxon>
        <taxon>Agaricomycetes</taxon>
        <taxon>Agaricomycetidae</taxon>
        <taxon>Agaricales</taxon>
        <taxon>Marasmiineae</taxon>
        <taxon>Omphalotaceae</taxon>
        <taxon>Collybiopsis</taxon>
    </lineage>
</organism>
<gene>
    <name evidence="2" type="ORF">D9757_003034</name>
</gene>
<proteinExistence type="predicted"/>
<name>A0A8H5HXN4_9AGAR</name>
<sequence length="112" mass="12100">MESKEKTYKSREILSRRSQAKRPSYTASKYFTSYTQAPMRAVQFILSTLLLGVLSSTSSAAPSPQISSNCSTDADCPSGEVCRIFVLVLGEPILHCLPPLTTTSPAVAPTNN</sequence>
<dbReference type="OrthoDB" id="3101569at2759"/>
<keyword evidence="3" id="KW-1185">Reference proteome</keyword>
<feature type="region of interest" description="Disordered" evidence="1">
    <location>
        <begin position="1"/>
        <end position="24"/>
    </location>
</feature>
<protein>
    <submittedName>
        <fullName evidence="2">Uncharacterized protein</fullName>
    </submittedName>
</protein>
<dbReference type="EMBL" id="JAACJN010000011">
    <property type="protein sequence ID" value="KAF5391234.1"/>
    <property type="molecule type" value="Genomic_DNA"/>
</dbReference>
<feature type="compositionally biased region" description="Basic and acidic residues" evidence="1">
    <location>
        <begin position="1"/>
        <end position="15"/>
    </location>
</feature>
<dbReference type="AlphaFoldDB" id="A0A8H5HXN4"/>
<reference evidence="2 3" key="1">
    <citation type="journal article" date="2020" name="ISME J.">
        <title>Uncovering the hidden diversity of litter-decomposition mechanisms in mushroom-forming fungi.</title>
        <authorList>
            <person name="Floudas D."/>
            <person name="Bentzer J."/>
            <person name="Ahren D."/>
            <person name="Johansson T."/>
            <person name="Persson P."/>
            <person name="Tunlid A."/>
        </authorList>
    </citation>
    <scope>NUCLEOTIDE SEQUENCE [LARGE SCALE GENOMIC DNA]</scope>
    <source>
        <strain evidence="2 3">CBS 406.79</strain>
    </source>
</reference>
<comment type="caution">
    <text evidence="2">The sequence shown here is derived from an EMBL/GenBank/DDBJ whole genome shotgun (WGS) entry which is preliminary data.</text>
</comment>
<accession>A0A8H5HXN4</accession>
<evidence type="ECO:0000313" key="2">
    <source>
        <dbReference type="EMBL" id="KAF5391234.1"/>
    </source>
</evidence>